<dbReference type="OrthoDB" id="8732661at2"/>
<feature type="binding site" evidence="13">
    <location>
        <position position="476"/>
    </location>
    <ligand>
        <name>substrate</name>
    </ligand>
</feature>
<dbReference type="Pfam" id="PF02779">
    <property type="entry name" value="Transket_pyr"/>
    <property type="match status" value="1"/>
</dbReference>
<dbReference type="FunFam" id="3.40.50.970:FF:000003">
    <property type="entry name" value="Transketolase"/>
    <property type="match status" value="1"/>
</dbReference>
<dbReference type="PANTHER" id="PTHR43522">
    <property type="entry name" value="TRANSKETOLASE"/>
    <property type="match status" value="1"/>
</dbReference>
<organism evidence="19 20">
    <name type="scientific">Fodinibius salipaludis</name>
    <dbReference type="NCBI Taxonomy" id="2032627"/>
    <lineage>
        <taxon>Bacteria</taxon>
        <taxon>Pseudomonadati</taxon>
        <taxon>Balneolota</taxon>
        <taxon>Balneolia</taxon>
        <taxon>Balneolales</taxon>
        <taxon>Balneolaceae</taxon>
        <taxon>Fodinibius</taxon>
    </lineage>
</organism>
<comment type="cofactor">
    <cofactor evidence="2">
        <name>Co(2+)</name>
        <dbReference type="ChEBI" id="CHEBI:48828"/>
    </cofactor>
</comment>
<feature type="binding site" evidence="13">
    <location>
        <position position="523"/>
    </location>
    <ligand>
        <name>substrate</name>
    </ligand>
</feature>
<feature type="binding site" evidence="15">
    <location>
        <position position="192"/>
    </location>
    <ligand>
        <name>Mg(2+)</name>
        <dbReference type="ChEBI" id="CHEBI:18420"/>
    </ligand>
</feature>
<comment type="similarity">
    <text evidence="3 17">Belongs to the transketolase family.</text>
</comment>
<feature type="binding site" evidence="13">
    <location>
        <position position="464"/>
    </location>
    <ligand>
        <name>substrate</name>
    </ligand>
</feature>
<comment type="cofactor">
    <cofactor evidence="14">
        <name>thiamine diphosphate</name>
        <dbReference type="ChEBI" id="CHEBI:58937"/>
    </cofactor>
    <text evidence="14">Binds 1 thiamine pyrophosphate per subunit. During the reaction, the substrate forms a covalent intermediate with the cofactor.</text>
</comment>
<evidence type="ECO:0000313" key="20">
    <source>
        <dbReference type="Proteomes" id="UP000218831"/>
    </source>
</evidence>
<reference evidence="19 20" key="1">
    <citation type="submission" date="2017-08" db="EMBL/GenBank/DDBJ databases">
        <title>Aliifodinibius alkalisoli sp. nov., isolated from saline alkaline soil.</title>
        <authorList>
            <person name="Liu D."/>
            <person name="Zhang G."/>
        </authorList>
    </citation>
    <scope>NUCLEOTIDE SEQUENCE [LARGE SCALE GENOMIC DNA]</scope>
    <source>
        <strain evidence="19 20">WN023</strain>
    </source>
</reference>
<evidence type="ECO:0000256" key="5">
    <source>
        <dbReference type="ARBA" id="ARBA00013152"/>
    </source>
</evidence>
<dbReference type="GO" id="GO:0046872">
    <property type="term" value="F:metal ion binding"/>
    <property type="evidence" value="ECO:0007669"/>
    <property type="project" value="UniProtKB-KW"/>
</dbReference>
<dbReference type="GO" id="GO:0004802">
    <property type="term" value="F:transketolase activity"/>
    <property type="evidence" value="ECO:0007669"/>
    <property type="project" value="UniProtKB-UniRule"/>
</dbReference>
<evidence type="ECO:0000256" key="16">
    <source>
        <dbReference type="PIRSR" id="PIRSR605478-5"/>
    </source>
</evidence>
<accession>A0A2A2G6H1</accession>
<comment type="cofactor">
    <cofactor evidence="1">
        <name>Ca(2+)</name>
        <dbReference type="ChEBI" id="CHEBI:29108"/>
    </cofactor>
</comment>
<dbReference type="InterPro" id="IPR055152">
    <property type="entry name" value="Transketolase-like_C_2"/>
</dbReference>
<feature type="binding site" evidence="13">
    <location>
        <position position="472"/>
    </location>
    <ligand>
        <name>substrate</name>
    </ligand>
</feature>
<dbReference type="EC" id="2.2.1.1" evidence="5 11"/>
<evidence type="ECO:0000256" key="12">
    <source>
        <dbReference type="PIRSR" id="PIRSR605478-1"/>
    </source>
</evidence>
<feature type="binding site" evidence="14">
    <location>
        <position position="265"/>
    </location>
    <ligand>
        <name>thiamine diphosphate</name>
        <dbReference type="ChEBI" id="CHEBI:58937"/>
    </ligand>
</feature>
<keyword evidence="6 17" id="KW-0808">Transferase</keyword>
<feature type="binding site" evidence="14">
    <location>
        <position position="190"/>
    </location>
    <ligand>
        <name>thiamine diphosphate</name>
        <dbReference type="ChEBI" id="CHEBI:58937"/>
    </ligand>
</feature>
<evidence type="ECO:0000256" key="11">
    <source>
        <dbReference type="NCBIfam" id="TIGR00232"/>
    </source>
</evidence>
<feature type="binding site" evidence="13">
    <location>
        <position position="387"/>
    </location>
    <ligand>
        <name>substrate</name>
    </ligand>
</feature>
<dbReference type="InterPro" id="IPR020826">
    <property type="entry name" value="Transketolase_BS"/>
</dbReference>
<feature type="site" description="Important for catalytic activity" evidence="16">
    <location>
        <position position="31"/>
    </location>
</feature>
<evidence type="ECO:0000256" key="15">
    <source>
        <dbReference type="PIRSR" id="PIRSR605478-4"/>
    </source>
</evidence>
<dbReference type="EMBL" id="NSKE01000012">
    <property type="protein sequence ID" value="PAU92898.1"/>
    <property type="molecule type" value="Genomic_DNA"/>
</dbReference>
<feature type="domain" description="Transketolase-like pyrimidine-binding" evidence="18">
    <location>
        <begin position="357"/>
        <end position="528"/>
    </location>
</feature>
<feature type="binding site" evidence="14">
    <location>
        <begin position="119"/>
        <end position="121"/>
    </location>
    <ligand>
        <name>thiamine diphosphate</name>
        <dbReference type="ChEBI" id="CHEBI:58937"/>
    </ligand>
</feature>
<feature type="binding site" evidence="13">
    <location>
        <position position="360"/>
    </location>
    <ligand>
        <name>substrate</name>
    </ligand>
</feature>
<dbReference type="RefSeq" id="WP_095607554.1">
    <property type="nucleotide sequence ID" value="NZ_NSKE01000012.1"/>
</dbReference>
<evidence type="ECO:0000256" key="14">
    <source>
        <dbReference type="PIRSR" id="PIRSR605478-3"/>
    </source>
</evidence>
<dbReference type="PROSITE" id="PS00802">
    <property type="entry name" value="TRANSKETOLASE_2"/>
    <property type="match status" value="1"/>
</dbReference>
<keyword evidence="20" id="KW-1185">Reference proteome</keyword>
<dbReference type="InterPro" id="IPR029061">
    <property type="entry name" value="THDP-binding"/>
</dbReference>
<dbReference type="CDD" id="cd02012">
    <property type="entry name" value="TPP_TK"/>
    <property type="match status" value="1"/>
</dbReference>
<dbReference type="Pfam" id="PF00456">
    <property type="entry name" value="Transketolase_N"/>
    <property type="match status" value="1"/>
</dbReference>
<evidence type="ECO:0000256" key="8">
    <source>
        <dbReference type="ARBA" id="ARBA00022842"/>
    </source>
</evidence>
<feature type="binding site" evidence="14">
    <location>
        <position position="161"/>
    </location>
    <ligand>
        <name>thiamine diphosphate</name>
        <dbReference type="ChEBI" id="CHEBI:58937"/>
    </ligand>
</feature>
<feature type="binding site" evidence="13">
    <location>
        <position position="265"/>
    </location>
    <ligand>
        <name>substrate</name>
    </ligand>
</feature>
<dbReference type="InterPro" id="IPR005478">
    <property type="entry name" value="Transketolase_bac-like"/>
</dbReference>
<gene>
    <name evidence="19" type="primary">tkt</name>
    <name evidence="19" type="ORF">CK503_14530</name>
</gene>
<dbReference type="SMART" id="SM00861">
    <property type="entry name" value="Transket_pyr"/>
    <property type="match status" value="1"/>
</dbReference>
<feature type="binding site" evidence="15">
    <location>
        <position position="160"/>
    </location>
    <ligand>
        <name>Mg(2+)</name>
        <dbReference type="ChEBI" id="CHEBI:18420"/>
    </ligand>
</feature>
<dbReference type="InterPro" id="IPR005474">
    <property type="entry name" value="Transketolase_N"/>
</dbReference>
<comment type="catalytic activity">
    <reaction evidence="10 17">
        <text>D-sedoheptulose 7-phosphate + D-glyceraldehyde 3-phosphate = aldehydo-D-ribose 5-phosphate + D-xylulose 5-phosphate</text>
        <dbReference type="Rhea" id="RHEA:10508"/>
        <dbReference type="ChEBI" id="CHEBI:57483"/>
        <dbReference type="ChEBI" id="CHEBI:57737"/>
        <dbReference type="ChEBI" id="CHEBI:58273"/>
        <dbReference type="ChEBI" id="CHEBI:59776"/>
        <dbReference type="EC" id="2.2.1.1"/>
    </reaction>
</comment>
<evidence type="ECO:0000256" key="1">
    <source>
        <dbReference type="ARBA" id="ARBA00001913"/>
    </source>
</evidence>
<feature type="site" description="Important for catalytic activity" evidence="16">
    <location>
        <position position="265"/>
    </location>
</feature>
<dbReference type="NCBIfam" id="TIGR00232">
    <property type="entry name" value="tktlase_bact"/>
    <property type="match status" value="1"/>
</dbReference>
<comment type="caution">
    <text evidence="19">The sequence shown here is derived from an EMBL/GenBank/DDBJ whole genome shotgun (WGS) entry which is preliminary data.</text>
</comment>
<dbReference type="GO" id="GO:0005829">
    <property type="term" value="C:cytosol"/>
    <property type="evidence" value="ECO:0007669"/>
    <property type="project" value="TreeGrafter"/>
</dbReference>
<comment type="function">
    <text evidence="17">Catalyzes the transfer of a two-carbon ketol group from a ketose donor to an aldose acceptor, via a covalent intermediate with the cofactor thiamine pyrophosphate.</text>
</comment>
<dbReference type="AlphaFoldDB" id="A0A2A2G6H1"/>
<dbReference type="SUPFAM" id="SSF52922">
    <property type="entry name" value="TK C-terminal domain-like"/>
    <property type="match status" value="1"/>
</dbReference>
<dbReference type="InterPro" id="IPR009014">
    <property type="entry name" value="Transketo_C/PFOR_II"/>
</dbReference>
<evidence type="ECO:0000256" key="2">
    <source>
        <dbReference type="ARBA" id="ARBA00001941"/>
    </source>
</evidence>
<dbReference type="InterPro" id="IPR033247">
    <property type="entry name" value="Transketolase_fam"/>
</dbReference>
<evidence type="ECO:0000256" key="6">
    <source>
        <dbReference type="ARBA" id="ARBA00022679"/>
    </source>
</evidence>
<evidence type="ECO:0000256" key="9">
    <source>
        <dbReference type="ARBA" id="ARBA00023052"/>
    </source>
</evidence>
<dbReference type="Gene3D" id="3.40.50.970">
    <property type="match status" value="2"/>
</dbReference>
<name>A0A2A2G6H1_9BACT</name>
<comment type="cofactor">
    <cofactor evidence="15">
        <name>Mg(2+)</name>
        <dbReference type="ChEBI" id="CHEBI:18420"/>
    </cofactor>
    <text evidence="15">Binds 1 Mg(2+) ion per subunit. Can also utilize other divalent metal cations, such as Ca(2+), Mn(2+) and Co(2+).</text>
</comment>
<dbReference type="PROSITE" id="PS00801">
    <property type="entry name" value="TRANSKETOLASE_1"/>
    <property type="match status" value="1"/>
</dbReference>
<dbReference type="InterPro" id="IPR005475">
    <property type="entry name" value="Transketolase-like_Pyr-bd"/>
</dbReference>
<dbReference type="PANTHER" id="PTHR43522:SF2">
    <property type="entry name" value="TRANSKETOLASE 1-RELATED"/>
    <property type="match status" value="1"/>
</dbReference>
<evidence type="ECO:0000259" key="18">
    <source>
        <dbReference type="SMART" id="SM00861"/>
    </source>
</evidence>
<evidence type="ECO:0000313" key="19">
    <source>
        <dbReference type="EMBL" id="PAU92898.1"/>
    </source>
</evidence>
<feature type="binding site" evidence="13">
    <location>
        <position position="31"/>
    </location>
    <ligand>
        <name>substrate</name>
    </ligand>
</feature>
<comment type="subunit">
    <text evidence="4 17">Homodimer.</text>
</comment>
<keyword evidence="17" id="KW-0106">Calcium</keyword>
<keyword evidence="9 14" id="KW-0786">Thiamine pyrophosphate</keyword>
<dbReference type="GO" id="GO:0009052">
    <property type="term" value="P:pentose-phosphate shunt, non-oxidative branch"/>
    <property type="evidence" value="ECO:0007669"/>
    <property type="project" value="UniProtKB-ARBA"/>
</dbReference>
<evidence type="ECO:0000256" key="10">
    <source>
        <dbReference type="ARBA" id="ARBA00049473"/>
    </source>
</evidence>
<dbReference type="FunFam" id="3.40.50.920:FF:000003">
    <property type="entry name" value="Transketolase"/>
    <property type="match status" value="1"/>
</dbReference>
<evidence type="ECO:0000256" key="17">
    <source>
        <dbReference type="RuleBase" id="RU004996"/>
    </source>
</evidence>
<dbReference type="FunFam" id="3.40.50.970:FF:000004">
    <property type="entry name" value="Transketolase"/>
    <property type="match status" value="1"/>
</dbReference>
<feature type="binding site" evidence="15">
    <location>
        <position position="190"/>
    </location>
    <ligand>
        <name>Mg(2+)</name>
        <dbReference type="ChEBI" id="CHEBI:18420"/>
    </ligand>
</feature>
<evidence type="ECO:0000256" key="7">
    <source>
        <dbReference type="ARBA" id="ARBA00022723"/>
    </source>
</evidence>
<keyword evidence="8 15" id="KW-0460">Magnesium</keyword>
<evidence type="ECO:0000256" key="13">
    <source>
        <dbReference type="PIRSR" id="PIRSR605478-2"/>
    </source>
</evidence>
<proteinExistence type="inferred from homology"/>
<dbReference type="SUPFAM" id="SSF52518">
    <property type="entry name" value="Thiamin diphosphate-binding fold (THDP-binding)"/>
    <property type="match status" value="2"/>
</dbReference>
<sequence>MSSKQSSLDELCVNTIRTLSIDAVQAAESGHPGMPMGMADAAYVLWTKFLKHDPANPEWYDRDRFVLSAGHGSMLLYSLLHLTGYDLSLDELKNFRQWGSLTPGHPEYGLTPGVETTTGPLGQGFATGVGMAMAEKHLSAKFNTDEHQVTDHYTYGIVSDGDLMEGISQEAASLAGHLKLGKLIYLYDDNEISIDGSTDLAFTEDVQKRFEAAKWHTIKVDGHNRQEVEQAIEKAQTENERPSLIICRTHIGFGSPNKQDSADSHGAPLGEEEVKKTKENLNWDSDAKFHIPDEALTHFRTAIEKGAASFQEWQETFEQYQQDNPQKAEAFTNAINRELPNNFDDFLPVFEADEKGMATRKSSGKVLQSLTENVPQIIGGSADLTGSNKTWIDDAGIFSASDYSGRNIHFGVREHAMGAALNGMSLHKGVIPYGGTFLIFSDYCRPAIRIAALSHIPSIFVFTHDSIGLGEDGPTHQPVEHLASLRAMPNTLVLRPADANEVAWCWKAALDHEGGPSLIVLTRQNVPTFERTEDNDAKNTTKGGYILADSEKDQPDVILMGSGSEVYRAMEAKEKLAAKDVDARVVSMPAWELFREQDQAYRQKVLPKEVTARVSIEAAATQGWREWVGTEGATIGVDRFGASAPYETIFQEYGITSDRMVEEALKLLG</sequence>
<comment type="cofactor">
    <cofactor evidence="17">
        <name>Mg(2+)</name>
        <dbReference type="ChEBI" id="CHEBI:18420"/>
    </cofactor>
    <cofactor evidence="17">
        <name>Ca(2+)</name>
        <dbReference type="ChEBI" id="CHEBI:29108"/>
    </cofactor>
    <cofactor evidence="17">
        <name>Mn(2+)</name>
        <dbReference type="ChEBI" id="CHEBI:29035"/>
    </cofactor>
    <cofactor evidence="17">
        <name>Co(2+)</name>
        <dbReference type="ChEBI" id="CHEBI:48828"/>
    </cofactor>
    <text evidence="17">Binds 1 Mg(2+) ion per subunit. Can also utilize other divalent metal cations, such as Ca(2+), Mn(2+) and Co(2+).</text>
</comment>
<feature type="active site" description="Proton donor" evidence="12">
    <location>
        <position position="414"/>
    </location>
</feature>
<evidence type="ECO:0000256" key="4">
    <source>
        <dbReference type="ARBA" id="ARBA00011738"/>
    </source>
</evidence>
<feature type="binding site" evidence="14">
    <location>
        <position position="71"/>
    </location>
    <ligand>
        <name>thiamine diphosphate</name>
        <dbReference type="ChEBI" id="CHEBI:58937"/>
    </ligand>
</feature>
<dbReference type="Gene3D" id="3.40.50.920">
    <property type="match status" value="1"/>
</dbReference>
<evidence type="ECO:0000256" key="3">
    <source>
        <dbReference type="ARBA" id="ARBA00007131"/>
    </source>
</evidence>
<dbReference type="CDD" id="cd07033">
    <property type="entry name" value="TPP_PYR_DXS_TK_like"/>
    <property type="match status" value="1"/>
</dbReference>
<dbReference type="Proteomes" id="UP000218831">
    <property type="component" value="Unassembled WGS sequence"/>
</dbReference>
<dbReference type="Pfam" id="PF22613">
    <property type="entry name" value="Transketolase_C_1"/>
    <property type="match status" value="1"/>
</dbReference>
<feature type="binding site" evidence="14">
    <location>
        <position position="440"/>
    </location>
    <ligand>
        <name>thiamine diphosphate</name>
        <dbReference type="ChEBI" id="CHEBI:58937"/>
    </ligand>
</feature>
<keyword evidence="7 15" id="KW-0479">Metal-binding</keyword>
<protein>
    <recommendedName>
        <fullName evidence="5 11">Transketolase</fullName>
        <ecNumber evidence="5 11">2.2.1.1</ecNumber>
    </recommendedName>
</protein>
<dbReference type="InterPro" id="IPR049557">
    <property type="entry name" value="Transketolase_CS"/>
</dbReference>